<evidence type="ECO:0000313" key="2">
    <source>
        <dbReference type="Proteomes" id="UP000005536"/>
    </source>
</evidence>
<dbReference type="Proteomes" id="UP000005536">
    <property type="component" value="Unassembled WGS sequence"/>
</dbReference>
<organism evidence="1 2">
    <name type="scientific">Neisseria elongata subsp. glycolytica ATCC 29315</name>
    <dbReference type="NCBI Taxonomy" id="546263"/>
    <lineage>
        <taxon>Bacteria</taxon>
        <taxon>Pseudomonadati</taxon>
        <taxon>Pseudomonadota</taxon>
        <taxon>Betaproteobacteria</taxon>
        <taxon>Neisseriales</taxon>
        <taxon>Neisseriaceae</taxon>
        <taxon>Neisseria</taxon>
    </lineage>
</organism>
<proteinExistence type="predicted"/>
<sequence>MAVNQSRQLGQSVVLCQPVAVTASGAVIGNTQLVKTAKQVEVDMGDEAVPLAEQDSFKHG</sequence>
<dbReference type="EMBL" id="ADBF01000257">
    <property type="protein sequence ID" value="EFE48270.1"/>
    <property type="molecule type" value="Genomic_DNA"/>
</dbReference>
<gene>
    <name evidence="1" type="ORF">NEIELOOT_03009</name>
</gene>
<protein>
    <submittedName>
        <fullName evidence="1">Uncharacterized protein</fullName>
    </submittedName>
</protein>
<comment type="caution">
    <text evidence="1">The sequence shown here is derived from an EMBL/GenBank/DDBJ whole genome shotgun (WGS) entry which is preliminary data.</text>
</comment>
<reference evidence="1 2" key="1">
    <citation type="submission" date="2010-02" db="EMBL/GenBank/DDBJ databases">
        <authorList>
            <person name="Weinstock G."/>
            <person name="Sodergren E."/>
            <person name="Clifton S."/>
            <person name="Fulton L."/>
            <person name="Fulton B."/>
            <person name="Courtney L."/>
            <person name="Fronick C."/>
            <person name="Harrison M."/>
            <person name="Strong C."/>
            <person name="Farmer C."/>
            <person name="Delahaunty K."/>
            <person name="Markovic C."/>
            <person name="Hall O."/>
            <person name="Minx P."/>
            <person name="Tomlinson C."/>
            <person name="Mitreva M."/>
            <person name="Nelson J."/>
            <person name="Hou S."/>
            <person name="Wollam A."/>
            <person name="Pepin K.H."/>
            <person name="Johnson M."/>
            <person name="Bhonagiri V."/>
            <person name="Zhang X."/>
            <person name="Suruliraj S."/>
            <person name="Warren W."/>
            <person name="Chinwalla A."/>
            <person name="Mardis E.R."/>
            <person name="Wilson R.K."/>
        </authorList>
    </citation>
    <scope>NUCLEOTIDE SEQUENCE [LARGE SCALE GENOMIC DNA]</scope>
    <source>
        <strain evidence="1 2">ATCC 29315</strain>
    </source>
</reference>
<evidence type="ECO:0000313" key="1">
    <source>
        <dbReference type="EMBL" id="EFE48270.1"/>
    </source>
</evidence>
<dbReference type="AlphaFoldDB" id="D4DV93"/>
<accession>D4DV93</accession>
<name>D4DV93_NEIEG</name>